<dbReference type="InterPro" id="IPR002052">
    <property type="entry name" value="DNA_methylase_N6_adenine_CS"/>
</dbReference>
<dbReference type="Proteomes" id="UP000006859">
    <property type="component" value="Chromosome"/>
</dbReference>
<organism evidence="8 9">
    <name type="scientific">Dickeya dadantii (strain 3937)</name>
    <name type="common">Erwinia chrysanthemi (strain 3937)</name>
    <dbReference type="NCBI Taxonomy" id="198628"/>
    <lineage>
        <taxon>Bacteria</taxon>
        <taxon>Pseudomonadati</taxon>
        <taxon>Pseudomonadota</taxon>
        <taxon>Gammaproteobacteria</taxon>
        <taxon>Enterobacterales</taxon>
        <taxon>Pectobacteriaceae</taxon>
        <taxon>Dickeya</taxon>
    </lineage>
</organism>
<proteinExistence type="inferred from homology"/>
<dbReference type="EMBL" id="CP002038">
    <property type="protein sequence ID" value="ADM99586.1"/>
    <property type="molecule type" value="Genomic_DNA"/>
</dbReference>
<dbReference type="HOGENOM" id="CLU_061983_0_0_6"/>
<evidence type="ECO:0000256" key="1">
    <source>
        <dbReference type="ARBA" id="ARBA00022490"/>
    </source>
</evidence>
<evidence type="ECO:0000313" key="9">
    <source>
        <dbReference type="Proteomes" id="UP000006859"/>
    </source>
</evidence>
<dbReference type="PRINTS" id="PR00507">
    <property type="entry name" value="N12N6MTFRASE"/>
</dbReference>
<evidence type="ECO:0000256" key="4">
    <source>
        <dbReference type="ARBA" id="ARBA00022691"/>
    </source>
</evidence>
<keyword evidence="3 6" id="KW-0808">Transferase</keyword>
<dbReference type="GO" id="GO:0016430">
    <property type="term" value="F:tRNA (adenine-N6)-methyltransferase activity"/>
    <property type="evidence" value="ECO:0007669"/>
    <property type="project" value="UniProtKB-UniRule"/>
</dbReference>
<dbReference type="InterPro" id="IPR022882">
    <property type="entry name" value="tRNA_adenine-N6_MeTrfase"/>
</dbReference>
<sequence>MAINGTTMTSLQHTPALRAGGFTFKQFFVAHDRCAMKVGTDGVLLGAWTPLREESRILDIGCGSGLIALMLAQRSGGRIPVDGVELDVAASEQAAGNAAASPWADSIRIHQIDILAYARAVASRYSLIVSNPPYFTPGVDCASAQRAQARYTATLTHETLLDCASRLLTPDGRFCVVLPVQAADAFLELAQQLAWHADARVDVADNPARPVNRVLLSLGRQPAMLDRTSLIIRDDNRQYSASFQALARDFYLSM</sequence>
<keyword evidence="5 6" id="KW-0819">tRNA processing</keyword>
<evidence type="ECO:0000259" key="7">
    <source>
        <dbReference type="Pfam" id="PF05175"/>
    </source>
</evidence>
<dbReference type="InterPro" id="IPR007848">
    <property type="entry name" value="Small_mtfrase_dom"/>
</dbReference>
<accession>E0SBI2</accession>
<evidence type="ECO:0000256" key="6">
    <source>
        <dbReference type="HAMAP-Rule" id="MF_01872"/>
    </source>
</evidence>
<comment type="catalytic activity">
    <reaction evidence="6">
        <text>adenosine(37) in tRNA1(Val) + S-adenosyl-L-methionine = N(6)-methyladenosine(37) in tRNA1(Val) + S-adenosyl-L-homocysteine + H(+)</text>
        <dbReference type="Rhea" id="RHEA:43160"/>
        <dbReference type="Rhea" id="RHEA-COMP:10369"/>
        <dbReference type="Rhea" id="RHEA-COMP:10370"/>
        <dbReference type="ChEBI" id="CHEBI:15378"/>
        <dbReference type="ChEBI" id="CHEBI:57856"/>
        <dbReference type="ChEBI" id="CHEBI:59789"/>
        <dbReference type="ChEBI" id="CHEBI:74411"/>
        <dbReference type="ChEBI" id="CHEBI:74449"/>
        <dbReference type="EC" id="2.1.1.223"/>
    </reaction>
</comment>
<dbReference type="InterPro" id="IPR029063">
    <property type="entry name" value="SAM-dependent_MTases_sf"/>
</dbReference>
<dbReference type="SUPFAM" id="SSF53335">
    <property type="entry name" value="S-adenosyl-L-methionine-dependent methyltransferases"/>
    <property type="match status" value="1"/>
</dbReference>
<dbReference type="EC" id="2.1.1.223" evidence="6"/>
<name>E0SBI2_DICD3</name>
<reference evidence="8 9" key="1">
    <citation type="journal article" date="2011" name="J. Bacteriol.">
        <title>Genome sequence of the plant-pathogenic bacterium Dickeya dadantii 3937.</title>
        <authorList>
            <person name="Glasner J.D."/>
            <person name="Yang C.H."/>
            <person name="Reverchon S."/>
            <person name="Hugouvieux-Cotte-Pattat N."/>
            <person name="Condemine G."/>
            <person name="Bohin J.P."/>
            <person name="Van Gijsegem F."/>
            <person name="Yang S."/>
            <person name="Franza T."/>
            <person name="Expert D."/>
            <person name="Plunkett G. III"/>
            <person name="San Francisco M.J."/>
            <person name="Charkowski A.O."/>
            <person name="Py B."/>
            <person name="Bell K."/>
            <person name="Rauscher L."/>
            <person name="Rodriguez-Palenzuela P."/>
            <person name="Toussaint A."/>
            <person name="Holeva M.C."/>
            <person name="He S.Y."/>
            <person name="Douet V."/>
            <person name="Boccara M."/>
            <person name="Blanco C."/>
            <person name="Toth I."/>
            <person name="Anderson B.D."/>
            <person name="Biehl B.S."/>
            <person name="Mau B."/>
            <person name="Flynn S.M."/>
            <person name="Barras F."/>
            <person name="Lindeberg M."/>
            <person name="Birch P.R."/>
            <person name="Tsuyumu S."/>
            <person name="Shi X."/>
            <person name="Hibbing M."/>
            <person name="Yap M.N."/>
            <person name="Carpentier M."/>
            <person name="Dassa E."/>
            <person name="Umehara M."/>
            <person name="Kim J.F."/>
            <person name="Rusch M."/>
            <person name="Soni P."/>
            <person name="Mayhew G.F."/>
            <person name="Fouts D.E."/>
            <person name="Gill S.R."/>
            <person name="Blattner F.R."/>
            <person name="Keen N.T."/>
            <person name="Perna N.T."/>
        </authorList>
    </citation>
    <scope>NUCLEOTIDE SEQUENCE [LARGE SCALE GENOMIC DNA]</scope>
    <source>
        <strain evidence="8 9">3937</strain>
    </source>
</reference>
<dbReference type="PANTHER" id="PTHR47739:SF1">
    <property type="entry name" value="TRNA1(VAL) (ADENINE(37)-N6)-METHYLTRANSFERASE"/>
    <property type="match status" value="1"/>
</dbReference>
<dbReference type="Pfam" id="PF05175">
    <property type="entry name" value="MTS"/>
    <property type="match status" value="1"/>
</dbReference>
<dbReference type="Gene3D" id="3.40.50.150">
    <property type="entry name" value="Vaccinia Virus protein VP39"/>
    <property type="match status" value="1"/>
</dbReference>
<dbReference type="CDD" id="cd02440">
    <property type="entry name" value="AdoMet_MTases"/>
    <property type="match status" value="1"/>
</dbReference>
<dbReference type="GO" id="GO:0008033">
    <property type="term" value="P:tRNA processing"/>
    <property type="evidence" value="ECO:0007669"/>
    <property type="project" value="UniProtKB-UniRule"/>
</dbReference>
<keyword evidence="9" id="KW-1185">Reference proteome</keyword>
<dbReference type="PROSITE" id="PS00092">
    <property type="entry name" value="N6_MTASE"/>
    <property type="match status" value="1"/>
</dbReference>
<dbReference type="GO" id="GO:0032259">
    <property type="term" value="P:methylation"/>
    <property type="evidence" value="ECO:0007669"/>
    <property type="project" value="UniProtKB-KW"/>
</dbReference>
<dbReference type="AlphaFoldDB" id="E0SBI2"/>
<keyword evidence="1 6" id="KW-0963">Cytoplasm</keyword>
<dbReference type="InterPro" id="IPR050210">
    <property type="entry name" value="tRNA_Adenine-N(6)_MTase"/>
</dbReference>
<feature type="domain" description="Methyltransferase small" evidence="7">
    <location>
        <begin position="53"/>
        <end position="178"/>
    </location>
</feature>
<keyword evidence="4 6" id="KW-0949">S-adenosyl-L-methionine</keyword>
<dbReference type="STRING" id="198628.Dda3937_03842"/>
<comment type="function">
    <text evidence="6">Specifically methylates the adenine in position 37 of tRNA(1)(Val) (anticodon cmo5UAC).</text>
</comment>
<evidence type="ECO:0000256" key="2">
    <source>
        <dbReference type="ARBA" id="ARBA00022603"/>
    </source>
</evidence>
<keyword evidence="2 6" id="KW-0489">Methyltransferase</keyword>
<dbReference type="PANTHER" id="PTHR47739">
    <property type="entry name" value="TRNA1(VAL) (ADENINE(37)-N6)-METHYLTRANSFERASE"/>
    <property type="match status" value="1"/>
</dbReference>
<dbReference type="KEGG" id="ddd:Dda3937_03842"/>
<dbReference type="NCBIfam" id="NF047853">
    <property type="entry name" value="tRm6a37MtseTrmN"/>
    <property type="match status" value="1"/>
</dbReference>
<dbReference type="GO" id="GO:0005737">
    <property type="term" value="C:cytoplasm"/>
    <property type="evidence" value="ECO:0007669"/>
    <property type="project" value="UniProtKB-SubCell"/>
</dbReference>
<comment type="similarity">
    <text evidence="6">Belongs to the methyltransferase superfamily. tRNA (adenine-N(6)-)-methyltransferase family.</text>
</comment>
<protein>
    <recommendedName>
        <fullName evidence="6">tRNA1(Val) (adenine(37)-N6)-methyltransferase</fullName>
        <ecNumber evidence="6">2.1.1.223</ecNumber>
    </recommendedName>
    <alternativeName>
        <fullName evidence="6">tRNA m6A37 methyltransferase</fullName>
    </alternativeName>
</protein>
<gene>
    <name evidence="8" type="primary">yfiC</name>
    <name evidence="8" type="ordered locus">Dda3937_03842</name>
</gene>
<evidence type="ECO:0000313" key="8">
    <source>
        <dbReference type="EMBL" id="ADM99586.1"/>
    </source>
</evidence>
<evidence type="ECO:0000256" key="3">
    <source>
        <dbReference type="ARBA" id="ARBA00022679"/>
    </source>
</evidence>
<dbReference type="GO" id="GO:0003676">
    <property type="term" value="F:nucleic acid binding"/>
    <property type="evidence" value="ECO:0007669"/>
    <property type="project" value="InterPro"/>
</dbReference>
<dbReference type="eggNOG" id="COG4123">
    <property type="taxonomic scope" value="Bacteria"/>
</dbReference>
<dbReference type="HAMAP" id="MF_01872">
    <property type="entry name" value="tRNA_methyltr_YfiC"/>
    <property type="match status" value="1"/>
</dbReference>
<evidence type="ECO:0000256" key="5">
    <source>
        <dbReference type="ARBA" id="ARBA00022694"/>
    </source>
</evidence>
<comment type="subcellular location">
    <subcellularLocation>
        <location evidence="6">Cytoplasm</location>
    </subcellularLocation>
</comment>